<dbReference type="HOGENOM" id="CLU_2524271_0_0_5"/>
<feature type="signal peptide" evidence="1">
    <location>
        <begin position="1"/>
        <end position="24"/>
    </location>
</feature>
<dbReference type="EMBL" id="CP003742">
    <property type="protein sequence ID" value="AGI70543.1"/>
    <property type="molecule type" value="Genomic_DNA"/>
</dbReference>
<keyword evidence="3" id="KW-1185">Reference proteome</keyword>
<dbReference type="KEGG" id="oar:OA238_c02750"/>
<accession>M9RFM4</accession>
<dbReference type="STRING" id="391616.OA238_c02750"/>
<gene>
    <name evidence="2" type="ORF">OA238_c02750</name>
</gene>
<feature type="chain" id="PRO_5004102277" description="Porin" evidence="1">
    <location>
        <begin position="25"/>
        <end position="84"/>
    </location>
</feature>
<dbReference type="OrthoDB" id="9763822at2"/>
<organism evidence="2 3">
    <name type="scientific">Octadecabacter arcticus 238</name>
    <dbReference type="NCBI Taxonomy" id="391616"/>
    <lineage>
        <taxon>Bacteria</taxon>
        <taxon>Pseudomonadati</taxon>
        <taxon>Pseudomonadota</taxon>
        <taxon>Alphaproteobacteria</taxon>
        <taxon>Rhodobacterales</taxon>
        <taxon>Roseobacteraceae</taxon>
        <taxon>Octadecabacter</taxon>
    </lineage>
</organism>
<name>M9RFM4_9RHOB</name>
<protein>
    <recommendedName>
        <fullName evidence="4">Porin</fullName>
    </recommendedName>
</protein>
<dbReference type="AlphaFoldDB" id="M9RFM4"/>
<reference evidence="2 3" key="1">
    <citation type="journal article" date="2013" name="PLoS ONE">
        <title>Poles Apart: Arctic and Antarctic Octadecabacter strains Share High Genome Plasticity and a New Type of Xanthorhodopsin.</title>
        <authorList>
            <person name="Vollmers J."/>
            <person name="Voget S."/>
            <person name="Dietrich S."/>
            <person name="Gollnow K."/>
            <person name="Smits M."/>
            <person name="Meyer K."/>
            <person name="Brinkhoff T."/>
            <person name="Simon M."/>
            <person name="Daniel R."/>
        </authorList>
    </citation>
    <scope>NUCLEOTIDE SEQUENCE [LARGE SCALE GENOMIC DNA]</scope>
    <source>
        <strain evidence="2 3">238</strain>
    </source>
</reference>
<evidence type="ECO:0000313" key="3">
    <source>
        <dbReference type="Proteomes" id="UP000004688"/>
    </source>
</evidence>
<evidence type="ECO:0000256" key="1">
    <source>
        <dbReference type="SAM" id="SignalP"/>
    </source>
</evidence>
<evidence type="ECO:0008006" key="4">
    <source>
        <dbReference type="Google" id="ProtNLM"/>
    </source>
</evidence>
<sequence>MKRSFVSAGTIALLYLSTALPATAEDTRIADLEQRVIELESKPTLNYGVDGVNLTIYGYIKADLIYDLDSDLGSTIFGLGRSYD</sequence>
<keyword evidence="1" id="KW-0732">Signal</keyword>
<evidence type="ECO:0000313" key="2">
    <source>
        <dbReference type="EMBL" id="AGI70543.1"/>
    </source>
</evidence>
<proteinExistence type="predicted"/>
<dbReference type="RefSeq" id="WP_015493783.1">
    <property type="nucleotide sequence ID" value="NC_020908.1"/>
</dbReference>
<dbReference type="Proteomes" id="UP000004688">
    <property type="component" value="Chromosome"/>
</dbReference>